<proteinExistence type="predicted"/>
<sequence>MGTVRPRISLVRLLEDVGTTVLNPVVGDPEAVQEIASVVIHDPDDDSPSTPDSMVLLVGITGGERIAESVAGLAERGVRVVVARVTTEVSDADRESIISSGVVVLTLARGVSWVQLTSLLHSVLSARNEVGHIHSRGGGPAGDLFAFANAVSALLDAPITIEDRSSRVIAFSGRQEEGDG</sequence>
<evidence type="ECO:0000313" key="1">
    <source>
        <dbReference type="EMBL" id="KAB2584465.1"/>
    </source>
</evidence>
<protein>
    <submittedName>
        <fullName evidence="1">CdaR family transcriptional regulator</fullName>
    </submittedName>
</protein>
<dbReference type="Proteomes" id="UP000325576">
    <property type="component" value="Unassembled WGS sequence"/>
</dbReference>
<feature type="non-terminal residue" evidence="1">
    <location>
        <position position="180"/>
    </location>
</feature>
<dbReference type="AlphaFoldDB" id="A0A5N5E259"/>
<accession>A0A5N5E259</accession>
<reference evidence="1 2" key="1">
    <citation type="journal article" date="2017" name="Poromechanics V (2013)">
        <title>Genomic Characterization of the Arsenic-Tolerant Actinobacterium, &lt;i&gt;Rhodococcus erythropolis&lt;/i&gt; S43.</title>
        <authorList>
            <person name="Retamal-Morales G."/>
            <person name="Mehnert M."/>
            <person name="Schwabe R."/>
            <person name="Tischler D."/>
            <person name="Schloemann M."/>
            <person name="Levican G.J."/>
        </authorList>
    </citation>
    <scope>NUCLEOTIDE SEQUENCE [LARGE SCALE GENOMIC DNA]</scope>
    <source>
        <strain evidence="1 2">S43</strain>
    </source>
</reference>
<comment type="caution">
    <text evidence="1">The sequence shown here is derived from an EMBL/GenBank/DDBJ whole genome shotgun (WGS) entry which is preliminary data.</text>
</comment>
<organism evidence="1 2">
    <name type="scientific">Rhodococcus erythropolis</name>
    <name type="common">Arthrobacter picolinophilus</name>
    <dbReference type="NCBI Taxonomy" id="1833"/>
    <lineage>
        <taxon>Bacteria</taxon>
        <taxon>Bacillati</taxon>
        <taxon>Actinomycetota</taxon>
        <taxon>Actinomycetes</taxon>
        <taxon>Mycobacteriales</taxon>
        <taxon>Nocardiaceae</taxon>
        <taxon>Rhodococcus</taxon>
        <taxon>Rhodococcus erythropolis group</taxon>
    </lineage>
</organism>
<gene>
    <name evidence="1" type="ORF">BS297_15385</name>
</gene>
<dbReference type="EMBL" id="MRBO01000437">
    <property type="protein sequence ID" value="KAB2584465.1"/>
    <property type="molecule type" value="Genomic_DNA"/>
</dbReference>
<name>A0A5N5E259_RHOER</name>
<evidence type="ECO:0000313" key="2">
    <source>
        <dbReference type="Proteomes" id="UP000325576"/>
    </source>
</evidence>